<dbReference type="EMBL" id="BARS01013093">
    <property type="protein sequence ID" value="GAF93351.1"/>
    <property type="molecule type" value="Genomic_DNA"/>
</dbReference>
<organism evidence="1">
    <name type="scientific">marine sediment metagenome</name>
    <dbReference type="NCBI Taxonomy" id="412755"/>
    <lineage>
        <taxon>unclassified sequences</taxon>
        <taxon>metagenomes</taxon>
        <taxon>ecological metagenomes</taxon>
    </lineage>
</organism>
<dbReference type="AlphaFoldDB" id="X0U1U7"/>
<proteinExistence type="predicted"/>
<reference evidence="1" key="1">
    <citation type="journal article" date="2014" name="Front. Microbiol.">
        <title>High frequency of phylogenetically diverse reductive dehalogenase-homologous genes in deep subseafloor sedimentary metagenomes.</title>
        <authorList>
            <person name="Kawai M."/>
            <person name="Futagami T."/>
            <person name="Toyoda A."/>
            <person name="Takaki Y."/>
            <person name="Nishi S."/>
            <person name="Hori S."/>
            <person name="Arai W."/>
            <person name="Tsubouchi T."/>
            <person name="Morono Y."/>
            <person name="Uchiyama I."/>
            <person name="Ito T."/>
            <person name="Fujiyama A."/>
            <person name="Inagaki F."/>
            <person name="Takami H."/>
        </authorList>
    </citation>
    <scope>NUCLEOTIDE SEQUENCE</scope>
    <source>
        <strain evidence="1">Expedition CK06-06</strain>
    </source>
</reference>
<comment type="caution">
    <text evidence="1">The sequence shown here is derived from an EMBL/GenBank/DDBJ whole genome shotgun (WGS) entry which is preliminary data.</text>
</comment>
<accession>X0U1U7</accession>
<name>X0U1U7_9ZZZZ</name>
<evidence type="ECO:0000313" key="1">
    <source>
        <dbReference type="EMBL" id="GAF93351.1"/>
    </source>
</evidence>
<gene>
    <name evidence="1" type="ORF">S01H1_22951</name>
</gene>
<sequence>MNIKVEWARWWQKDILAGWHILGWHVVTVVEGGSMAANSNILGYKLRWDWDRKALSNRNCPNRFRTFNGRK</sequence>
<protein>
    <submittedName>
        <fullName evidence="1">Uncharacterized protein</fullName>
    </submittedName>
</protein>
<feature type="non-terminal residue" evidence="1">
    <location>
        <position position="71"/>
    </location>
</feature>